<feature type="transmembrane region" description="Helical" evidence="1">
    <location>
        <begin position="135"/>
        <end position="154"/>
    </location>
</feature>
<evidence type="ECO:0000313" key="3">
    <source>
        <dbReference type="Proteomes" id="UP000013964"/>
    </source>
</evidence>
<feature type="transmembrane region" description="Helical" evidence="1">
    <location>
        <begin position="204"/>
        <end position="229"/>
    </location>
</feature>
<proteinExistence type="predicted"/>
<keyword evidence="1" id="KW-1133">Transmembrane helix</keyword>
<keyword evidence="1" id="KW-0472">Membrane</keyword>
<reference evidence="2 3" key="1">
    <citation type="journal article" date="2013" name="Genome Biol. Evol.">
        <title>Complete genomes of two dipteran-associated spiroplasmas provided insights into the origin, dynamics, and impacts of viral invasion in spiroplasma.</title>
        <authorList>
            <person name="Ku C."/>
            <person name="Lo W.S."/>
            <person name="Chen L.L."/>
            <person name="Kuo C.H."/>
        </authorList>
    </citation>
    <scope>NUCLEOTIDE SEQUENCE [LARGE SCALE GENOMIC DNA]</scope>
    <source>
        <strain evidence="2 3">DF-1</strain>
    </source>
</reference>
<dbReference type="PATRIC" id="fig|1276227.3.peg.686"/>
<feature type="transmembrane region" description="Helical" evidence="1">
    <location>
        <begin position="40"/>
        <end position="62"/>
    </location>
</feature>
<gene>
    <name evidence="2" type="ORF">SCHRY_v1c06800</name>
</gene>
<feature type="transmembrane region" description="Helical" evidence="1">
    <location>
        <begin position="104"/>
        <end position="123"/>
    </location>
</feature>
<dbReference type="RefSeq" id="WP_016339081.1">
    <property type="nucleotide sequence ID" value="NC_021280.1"/>
</dbReference>
<dbReference type="AlphaFoldDB" id="R4UIX0"/>
<dbReference type="EMBL" id="CP005077">
    <property type="protein sequence ID" value="AGM25256.1"/>
    <property type="molecule type" value="Genomic_DNA"/>
</dbReference>
<dbReference type="HOGENOM" id="CLU_1057296_0_0_14"/>
<sequence length="264" mass="32103">METAAYIFAIFGLFLLPLTLYIFPNFYLKIRENKKYDLSFRYFLFFLVLITEIWFYLNHLYLDDKQHAWQHWQNYFWLEFCNFSAVTIMILLIKPNKLFMDCTLPLGLIGPCATVFFPANLSNMSFTNYWYWQDMFGHITIFFSYLFLYTYGYTKTRFDKTFIQRSIVYTTIIGLGIEVYNLGFGTSFGYKAVAEIFIGQQKEIYYFLFVISWIWPLLFTIYYLIVWYFKPIYSLELKQKINDSWFEKISKKIVRQSRKIKQKQ</sequence>
<name>R4UIX0_9MOLU</name>
<dbReference type="OrthoDB" id="391582at2"/>
<feature type="transmembrane region" description="Helical" evidence="1">
    <location>
        <begin position="6"/>
        <end position="28"/>
    </location>
</feature>
<dbReference type="Proteomes" id="UP000013964">
    <property type="component" value="Chromosome"/>
</dbReference>
<keyword evidence="3" id="KW-1185">Reference proteome</keyword>
<organism evidence="2 3">
    <name type="scientific">Spiroplasma chrysopicola DF-1</name>
    <dbReference type="NCBI Taxonomy" id="1276227"/>
    <lineage>
        <taxon>Bacteria</taxon>
        <taxon>Bacillati</taxon>
        <taxon>Mycoplasmatota</taxon>
        <taxon>Mollicutes</taxon>
        <taxon>Entomoplasmatales</taxon>
        <taxon>Spiroplasmataceae</taxon>
        <taxon>Spiroplasma</taxon>
    </lineage>
</organism>
<feature type="transmembrane region" description="Helical" evidence="1">
    <location>
        <begin position="74"/>
        <end position="92"/>
    </location>
</feature>
<evidence type="ECO:0000313" key="2">
    <source>
        <dbReference type="EMBL" id="AGM25256.1"/>
    </source>
</evidence>
<dbReference type="KEGG" id="scr:SCHRY_v1c06800"/>
<accession>R4UIX0</accession>
<protein>
    <submittedName>
        <fullName evidence="2">Uncharacterized protein</fullName>
    </submittedName>
</protein>
<evidence type="ECO:0000256" key="1">
    <source>
        <dbReference type="SAM" id="Phobius"/>
    </source>
</evidence>
<dbReference type="Pfam" id="PF14808">
    <property type="entry name" value="TMEM164"/>
    <property type="match status" value="1"/>
</dbReference>
<feature type="transmembrane region" description="Helical" evidence="1">
    <location>
        <begin position="166"/>
        <end position="184"/>
    </location>
</feature>
<keyword evidence="1" id="KW-0812">Transmembrane</keyword>